<comment type="caution">
    <text evidence="1">The sequence shown here is derived from an EMBL/GenBank/DDBJ whole genome shotgun (WGS) entry which is preliminary data.</text>
</comment>
<name>A0A423FG25_9PSED</name>
<reference evidence="1 2" key="1">
    <citation type="submission" date="2016-10" db="EMBL/GenBank/DDBJ databases">
        <title>Comparative genome analysis of multiple Pseudomonas spp. focuses on biocontrol and plant growth promoting traits.</title>
        <authorList>
            <person name="Tao X.-Y."/>
            <person name="Taylor C.G."/>
        </authorList>
    </citation>
    <scope>NUCLEOTIDE SEQUENCE [LARGE SCALE GENOMIC DNA]</scope>
    <source>
        <strain evidence="1 2">36C8</strain>
    </source>
</reference>
<gene>
    <name evidence="1" type="ORF">BK649_06150</name>
</gene>
<dbReference type="Proteomes" id="UP000283389">
    <property type="component" value="Unassembled WGS sequence"/>
</dbReference>
<sequence>MKLLSPITQKEIIIRKCLKTSSLTDGQASTLIGIVMNKIMTILRYMTSDRRRRLLFNLHPKSVAKLTTLPIFMIGSQSCQMEFFMTFRRYFVCIRKNGRINITS</sequence>
<organism evidence="1 2">
    <name type="scientific">Pseudomonas canadensis</name>
    <dbReference type="NCBI Taxonomy" id="915099"/>
    <lineage>
        <taxon>Bacteria</taxon>
        <taxon>Pseudomonadati</taxon>
        <taxon>Pseudomonadota</taxon>
        <taxon>Gammaproteobacteria</taxon>
        <taxon>Pseudomonadales</taxon>
        <taxon>Pseudomonadaceae</taxon>
        <taxon>Pseudomonas</taxon>
    </lineage>
</organism>
<proteinExistence type="predicted"/>
<evidence type="ECO:0000313" key="2">
    <source>
        <dbReference type="Proteomes" id="UP000283389"/>
    </source>
</evidence>
<dbReference type="EMBL" id="MOAZ01000003">
    <property type="protein sequence ID" value="ROM56535.1"/>
    <property type="molecule type" value="Genomic_DNA"/>
</dbReference>
<dbReference type="AlphaFoldDB" id="A0A423FG25"/>
<protein>
    <submittedName>
        <fullName evidence="1">Uncharacterized protein</fullName>
    </submittedName>
</protein>
<evidence type="ECO:0000313" key="1">
    <source>
        <dbReference type="EMBL" id="ROM56535.1"/>
    </source>
</evidence>
<accession>A0A423FG25</accession>